<dbReference type="PROSITE" id="PS50048">
    <property type="entry name" value="ZN2_CY6_FUNGAL_2"/>
    <property type="match status" value="1"/>
</dbReference>
<dbReference type="GO" id="GO:0000981">
    <property type="term" value="F:DNA-binding transcription factor activity, RNA polymerase II-specific"/>
    <property type="evidence" value="ECO:0007669"/>
    <property type="project" value="InterPro"/>
</dbReference>
<dbReference type="InterPro" id="IPR007219">
    <property type="entry name" value="XnlR_reg_dom"/>
</dbReference>
<feature type="region of interest" description="Disordered" evidence="6">
    <location>
        <begin position="390"/>
        <end position="418"/>
    </location>
</feature>
<comment type="similarity">
    <text evidence="1">Belongs to the Nth/MutY family.</text>
</comment>
<dbReference type="AlphaFoldDB" id="A0A0P7BRG3"/>
<keyword evidence="5" id="KW-0326">Glycosidase</keyword>
<dbReference type="InterPro" id="IPR004035">
    <property type="entry name" value="Endouclease-III_FeS-bd_BS"/>
</dbReference>
<dbReference type="CDD" id="cd12148">
    <property type="entry name" value="fungal_TF_MHR"/>
    <property type="match status" value="1"/>
</dbReference>
<evidence type="ECO:0000256" key="1">
    <source>
        <dbReference type="ARBA" id="ARBA00008343"/>
    </source>
</evidence>
<reference evidence="8 9" key="1">
    <citation type="submission" date="2015-09" db="EMBL/GenBank/DDBJ databases">
        <title>Draft genome of a European isolate of the apple canker pathogen Neonectria ditissima.</title>
        <authorList>
            <person name="Gomez-Cortecero A."/>
            <person name="Harrison R.J."/>
            <person name="Armitage A.D."/>
        </authorList>
    </citation>
    <scope>NUCLEOTIDE SEQUENCE [LARGE SCALE GENOMIC DNA]</scope>
    <source>
        <strain evidence="8 9">R09/05</strain>
    </source>
</reference>
<dbReference type="GO" id="GO:0016798">
    <property type="term" value="F:hydrolase activity, acting on glycosyl bonds"/>
    <property type="evidence" value="ECO:0007669"/>
    <property type="project" value="UniProtKB-KW"/>
</dbReference>
<keyword evidence="2" id="KW-0479">Metal-binding</keyword>
<protein>
    <recommendedName>
        <fullName evidence="7">Zn(2)-C6 fungal-type domain-containing protein</fullName>
    </recommendedName>
</protein>
<name>A0A0P7BRG3_9HYPO</name>
<organism evidence="8 9">
    <name type="scientific">Neonectria ditissima</name>
    <dbReference type="NCBI Taxonomy" id="78410"/>
    <lineage>
        <taxon>Eukaryota</taxon>
        <taxon>Fungi</taxon>
        <taxon>Dikarya</taxon>
        <taxon>Ascomycota</taxon>
        <taxon>Pezizomycotina</taxon>
        <taxon>Sordariomycetes</taxon>
        <taxon>Hypocreomycetidae</taxon>
        <taxon>Hypocreales</taxon>
        <taxon>Nectriaceae</taxon>
        <taxon>Neonectria</taxon>
    </lineage>
</organism>
<dbReference type="InterPro" id="IPR001138">
    <property type="entry name" value="Zn2Cys6_DnaBD"/>
</dbReference>
<evidence type="ECO:0000256" key="6">
    <source>
        <dbReference type="SAM" id="MobiDB-lite"/>
    </source>
</evidence>
<dbReference type="InterPro" id="IPR036864">
    <property type="entry name" value="Zn2-C6_fun-type_DNA-bd_sf"/>
</dbReference>
<feature type="compositionally biased region" description="Acidic residues" evidence="6">
    <location>
        <begin position="96"/>
        <end position="106"/>
    </location>
</feature>
<dbReference type="Gene3D" id="4.10.240.10">
    <property type="entry name" value="Zn(2)-C6 fungal-type DNA-binding domain"/>
    <property type="match status" value="1"/>
</dbReference>
<dbReference type="GO" id="GO:0008270">
    <property type="term" value="F:zinc ion binding"/>
    <property type="evidence" value="ECO:0007669"/>
    <property type="project" value="InterPro"/>
</dbReference>
<evidence type="ECO:0000256" key="3">
    <source>
        <dbReference type="ARBA" id="ARBA00022801"/>
    </source>
</evidence>
<dbReference type="GO" id="GO:0003677">
    <property type="term" value="F:DNA binding"/>
    <property type="evidence" value="ECO:0007669"/>
    <property type="project" value="InterPro"/>
</dbReference>
<dbReference type="Proteomes" id="UP000050424">
    <property type="component" value="Unassembled WGS sequence"/>
</dbReference>
<dbReference type="Pfam" id="PF00172">
    <property type="entry name" value="Zn_clus"/>
    <property type="match status" value="1"/>
</dbReference>
<evidence type="ECO:0000313" key="9">
    <source>
        <dbReference type="Proteomes" id="UP000050424"/>
    </source>
</evidence>
<dbReference type="OrthoDB" id="2354469at2759"/>
<keyword evidence="4" id="KW-0539">Nucleus</keyword>
<feature type="compositionally biased region" description="Basic and acidic residues" evidence="6">
    <location>
        <begin position="715"/>
        <end position="726"/>
    </location>
</feature>
<feature type="region of interest" description="Disordered" evidence="6">
    <location>
        <begin position="713"/>
        <end position="755"/>
    </location>
</feature>
<dbReference type="SMART" id="SM00066">
    <property type="entry name" value="GAL4"/>
    <property type="match status" value="1"/>
</dbReference>
<proteinExistence type="inferred from homology"/>
<dbReference type="PROSITE" id="PS00463">
    <property type="entry name" value="ZN2_CY6_FUNGAL_1"/>
    <property type="match status" value="1"/>
</dbReference>
<dbReference type="PROSITE" id="PS00764">
    <property type="entry name" value="ENDONUCLEASE_III_1"/>
    <property type="match status" value="1"/>
</dbReference>
<dbReference type="STRING" id="78410.A0A0P7BRG3"/>
<dbReference type="GO" id="GO:0006351">
    <property type="term" value="P:DNA-templated transcription"/>
    <property type="evidence" value="ECO:0007669"/>
    <property type="project" value="InterPro"/>
</dbReference>
<dbReference type="PANTHER" id="PTHR47783">
    <property type="entry name" value="ZN(II)2CYS6 TRANSCRIPTION FACTOR (EUROFUNG)-RELATED"/>
    <property type="match status" value="1"/>
</dbReference>
<keyword evidence="3" id="KW-0378">Hydrolase</keyword>
<feature type="compositionally biased region" description="Polar residues" evidence="6">
    <location>
        <begin position="781"/>
        <end position="791"/>
    </location>
</feature>
<dbReference type="SUPFAM" id="SSF57701">
    <property type="entry name" value="Zn2/Cys6 DNA-binding domain"/>
    <property type="match status" value="1"/>
</dbReference>
<evidence type="ECO:0000256" key="5">
    <source>
        <dbReference type="ARBA" id="ARBA00023295"/>
    </source>
</evidence>
<sequence>MTTLLNTPDSVPPPRPIRFVHNQGQPPSKRRRINAACLTCRKRKTRCAGERPLCSTCTKNGHCCLGYPDEIKKEEGEKHGVESRPEIDVQDRLENRDDEEEEEEEDTKPHKPAIQTKAAPEAPVAPRAKLAPKAEPSEEDAPAVSPHASLPRRSLGHDPLASATAVRRSENHRVPYFRYFGPTAIVPGFKQMVVSVRDRRRSTAGSIAGASPLSTHSGVLANSSAAESDVAIEDLPIYDPNDPAPVNALILNLVETFFLQMGSNYPFLKQPRFLRMVKEKRVEPILVDSICSLAARFSDSPALTGGNNKMLRTERGSVFAQRARQATVDTFPCPTVGAVQAFLLLAYEGFGASQDSALWMYLGLAIRMAVDLGLQKEVGVQYQGEKDPLYRRWNRTPGDGESLEEKEDESSPLSSQEQREVVQERMDTFWAVFILDRVISSGTGRPVTFRDDDFELTFPERTIDPTTGWPAPFPIFLQIIHLYGRVCDVLNKVRNAQDLTEQTWEKLGEMEHELTRLYKGWDWRLQFNARNFKAYLGVGQGTTFILLHFWFHALFIILHQPMLLTPFAEVRSELQLVSDSRELSMSSAKTICDILSFADLMDPKSFIGNPFTSQPIYIAACAFLMESRTNASESPSRATSPPAFKRPGQPASRREGKSSRHSLLASAANQNYQRCYNSLQQVHLYWGGVKYIITALDQKSKGIWDCETYTSEEYESTKTSRRDSKGNIENPFPRFESQASPKASGPPIAWSLSGTANSPNSSLTLMYQNQDNAAMAGDQPAQATKQTSTPPGNMVYDPIRQSLPESMNLPVPMYPQPNTSAARLSPRPPTARRHINMPATTGPSRPTVKFDTLPEGDVTELYMAPRFTPSSQQPNAYDAYSASPPSVVAENGAVPVSISGTTAGNCAGPNQMYFAPSGVPFQMPWAQTMGNMGSITFDSQDIDIGALGLQQPELMAPWLGYIPDDVLGLFDNHDMGQGP</sequence>
<feature type="compositionally biased region" description="Basic and acidic residues" evidence="6">
    <location>
        <begin position="75"/>
        <end position="95"/>
    </location>
</feature>
<dbReference type="CDD" id="cd00067">
    <property type="entry name" value="GAL4"/>
    <property type="match status" value="1"/>
</dbReference>
<feature type="region of interest" description="Disordered" evidence="6">
    <location>
        <begin position="632"/>
        <end position="662"/>
    </location>
</feature>
<evidence type="ECO:0000256" key="4">
    <source>
        <dbReference type="ARBA" id="ARBA00023242"/>
    </source>
</evidence>
<comment type="caution">
    <text evidence="8">The sequence shown here is derived from an EMBL/GenBank/DDBJ whole genome shotgun (WGS) entry which is preliminary data.</text>
</comment>
<dbReference type="SMART" id="SM00906">
    <property type="entry name" value="Fungal_trans"/>
    <property type="match status" value="1"/>
</dbReference>
<keyword evidence="9" id="KW-1185">Reference proteome</keyword>
<evidence type="ECO:0000259" key="7">
    <source>
        <dbReference type="PROSITE" id="PS50048"/>
    </source>
</evidence>
<accession>A0A0P7BRG3</accession>
<dbReference type="PANTHER" id="PTHR47783:SF1">
    <property type="entry name" value="ZN(II)2CYS6 TRANSCRIPTION FACTOR (EUROFUNG)"/>
    <property type="match status" value="1"/>
</dbReference>
<evidence type="ECO:0000256" key="2">
    <source>
        <dbReference type="ARBA" id="ARBA00022723"/>
    </source>
</evidence>
<feature type="compositionally biased region" description="Acidic residues" evidence="6">
    <location>
        <begin position="401"/>
        <end position="410"/>
    </location>
</feature>
<feature type="domain" description="Zn(2)-C6 fungal-type" evidence="7">
    <location>
        <begin position="36"/>
        <end position="64"/>
    </location>
</feature>
<feature type="region of interest" description="Disordered" evidence="6">
    <location>
        <begin position="75"/>
        <end position="166"/>
    </location>
</feature>
<evidence type="ECO:0000313" key="8">
    <source>
        <dbReference type="EMBL" id="KPM43408.1"/>
    </source>
</evidence>
<dbReference type="EMBL" id="LKCW01000033">
    <property type="protein sequence ID" value="KPM43408.1"/>
    <property type="molecule type" value="Genomic_DNA"/>
</dbReference>
<gene>
    <name evidence="8" type="ORF">AK830_g3152</name>
</gene>
<dbReference type="Pfam" id="PF04082">
    <property type="entry name" value="Fungal_trans"/>
    <property type="match status" value="1"/>
</dbReference>
<feature type="region of interest" description="Disordered" evidence="6">
    <location>
        <begin position="775"/>
        <end position="794"/>
    </location>
</feature>